<dbReference type="EMBL" id="CACVKT020005297">
    <property type="protein sequence ID" value="CAC5394474.1"/>
    <property type="molecule type" value="Genomic_DNA"/>
</dbReference>
<reference evidence="1 2" key="1">
    <citation type="submission" date="2020-06" db="EMBL/GenBank/DDBJ databases">
        <authorList>
            <person name="Li R."/>
            <person name="Bekaert M."/>
        </authorList>
    </citation>
    <scope>NUCLEOTIDE SEQUENCE [LARGE SCALE GENOMIC DNA]</scope>
    <source>
        <strain evidence="2">wild</strain>
    </source>
</reference>
<dbReference type="SUPFAM" id="SSF47807">
    <property type="entry name" value="5' to 3' exonuclease, C-terminal subdomain"/>
    <property type="match status" value="1"/>
</dbReference>
<proteinExistence type="predicted"/>
<dbReference type="OrthoDB" id="7387685at2759"/>
<accession>A0A6J8CHL4</accession>
<evidence type="ECO:0000313" key="2">
    <source>
        <dbReference type="Proteomes" id="UP000507470"/>
    </source>
</evidence>
<keyword evidence="2" id="KW-1185">Reference proteome</keyword>
<organism evidence="1 2">
    <name type="scientific">Mytilus coruscus</name>
    <name type="common">Sea mussel</name>
    <dbReference type="NCBI Taxonomy" id="42192"/>
    <lineage>
        <taxon>Eukaryota</taxon>
        <taxon>Metazoa</taxon>
        <taxon>Spiralia</taxon>
        <taxon>Lophotrochozoa</taxon>
        <taxon>Mollusca</taxon>
        <taxon>Bivalvia</taxon>
        <taxon>Autobranchia</taxon>
        <taxon>Pteriomorphia</taxon>
        <taxon>Mytilida</taxon>
        <taxon>Mytiloidea</taxon>
        <taxon>Mytilidae</taxon>
        <taxon>Mytilinae</taxon>
        <taxon>Mytilus</taxon>
    </lineage>
</organism>
<dbReference type="Proteomes" id="UP000507470">
    <property type="component" value="Unassembled WGS sequence"/>
</dbReference>
<name>A0A6J8CHL4_MYTCO</name>
<protein>
    <submittedName>
        <fullName evidence="1">Uncharacterized protein</fullName>
    </submittedName>
</protein>
<evidence type="ECO:0000313" key="1">
    <source>
        <dbReference type="EMBL" id="CAC5394474.1"/>
    </source>
</evidence>
<gene>
    <name evidence="1" type="ORF">MCOR_29220</name>
</gene>
<sequence>MRKTNKSDLAHELENLVGSVPNIPPFDHSATVLIRDGMSLVQSFDVKRMSTFGDLAKSYIMQVQSCFRFTGKVVDVFDRYDIEHSIKSAEPVEYKGTNHSQVFRYRCSCALCSLFQVLVSTEQMWFLTGSTSSLRDCRRYIPIHELNKSLSPLLAKILPAVHALTGCDTTSAIFGFGKKTVFKLIRKSPSKFTNLQNFDKIDFSTSLSVARELISSLYDPKDKFVSSHVDLN</sequence>
<dbReference type="InterPro" id="IPR036279">
    <property type="entry name" value="5-3_exonuclease_C_sf"/>
</dbReference>
<dbReference type="AlphaFoldDB" id="A0A6J8CHL4"/>